<dbReference type="Gene3D" id="3.30.420.40">
    <property type="match status" value="1"/>
</dbReference>
<protein>
    <recommendedName>
        <fullName evidence="4">Carbohydrate kinase FGGY N-terminal domain-containing protein</fullName>
    </recommendedName>
</protein>
<dbReference type="Pfam" id="PF00370">
    <property type="entry name" value="FGGY_N"/>
    <property type="match status" value="1"/>
</dbReference>
<dbReference type="InterPro" id="IPR043129">
    <property type="entry name" value="ATPase_NBD"/>
</dbReference>
<sequence length="240" mass="25090">LKACLFDADGSVAASANAETGFEEKAPGNSEQEPAFWWEALTSACERIASENEGGLDGVAAVALCGFTRTQVFLDQAGRSVRPALGFRDSRAESVLAAVRRDEALCADGVLAGLNAFHPTARLLWLKENEAANWERTRLVLEPKDYLNLQLTGIARSDRVSQHWLAQSLAGGDASVAARLGIARALLPPLGRPEDIVGQVREGLAGALGALAGAKVLCGSNDSWTAVAGLGGLKSGSAYC</sequence>
<name>A0ABS1E2F2_RUBGE</name>
<accession>A0ABS1E2F2</accession>
<gene>
    <name evidence="5" type="ORF">CKO43_25180</name>
</gene>
<evidence type="ECO:0000313" key="6">
    <source>
        <dbReference type="Proteomes" id="UP001041814"/>
    </source>
</evidence>
<evidence type="ECO:0000313" key="5">
    <source>
        <dbReference type="EMBL" id="MBK1716035.1"/>
    </source>
</evidence>
<evidence type="ECO:0000259" key="4">
    <source>
        <dbReference type="Pfam" id="PF00370"/>
    </source>
</evidence>
<keyword evidence="3" id="KW-0418">Kinase</keyword>
<comment type="caution">
    <text evidence="5">The sequence shown here is derived from an EMBL/GenBank/DDBJ whole genome shotgun (WGS) entry which is preliminary data.</text>
</comment>
<reference evidence="5" key="2">
    <citation type="journal article" date="2020" name="Microorganisms">
        <title>Osmotic Adaptation and Compatible Solute Biosynthesis of Phototrophic Bacteria as Revealed from Genome Analyses.</title>
        <authorList>
            <person name="Imhoff J.F."/>
            <person name="Rahn T."/>
            <person name="Kunzel S."/>
            <person name="Keller A."/>
            <person name="Neulinger S.C."/>
        </authorList>
    </citation>
    <scope>NUCLEOTIDE SEQUENCE</scope>
    <source>
        <strain evidence="5">IM 151</strain>
    </source>
</reference>
<feature type="non-terminal residue" evidence="5">
    <location>
        <position position="1"/>
    </location>
</feature>
<organism evidence="5 6">
    <name type="scientific">Rubrivivax gelatinosus</name>
    <name type="common">Rhodocyclus gelatinosus</name>
    <name type="synonym">Rhodopseudomonas gelatinosa</name>
    <dbReference type="NCBI Taxonomy" id="28068"/>
    <lineage>
        <taxon>Bacteria</taxon>
        <taxon>Pseudomonadati</taxon>
        <taxon>Pseudomonadota</taxon>
        <taxon>Betaproteobacteria</taxon>
        <taxon>Burkholderiales</taxon>
        <taxon>Sphaerotilaceae</taxon>
        <taxon>Rubrivivax</taxon>
    </lineage>
</organism>
<dbReference type="PANTHER" id="PTHR43095">
    <property type="entry name" value="SUGAR KINASE"/>
    <property type="match status" value="1"/>
</dbReference>
<keyword evidence="2" id="KW-0808">Transferase</keyword>
<feature type="non-terminal residue" evidence="5">
    <location>
        <position position="240"/>
    </location>
</feature>
<proteinExistence type="inferred from homology"/>
<dbReference type="Proteomes" id="UP001041814">
    <property type="component" value="Unassembled WGS sequence"/>
</dbReference>
<reference evidence="5" key="1">
    <citation type="submission" date="2017-08" db="EMBL/GenBank/DDBJ databases">
        <authorList>
            <person name="Imhoff J.F."/>
            <person name="Rahn T."/>
            <person name="Kuenzel S."/>
            <person name="Neulinger S.C."/>
        </authorList>
    </citation>
    <scope>NUCLEOTIDE SEQUENCE</scope>
    <source>
        <strain evidence="5">IM 151</strain>
    </source>
</reference>
<evidence type="ECO:0000256" key="1">
    <source>
        <dbReference type="ARBA" id="ARBA00009156"/>
    </source>
</evidence>
<dbReference type="SUPFAM" id="SSF53067">
    <property type="entry name" value="Actin-like ATPase domain"/>
    <property type="match status" value="1"/>
</dbReference>
<dbReference type="InterPro" id="IPR018484">
    <property type="entry name" value="FGGY_N"/>
</dbReference>
<evidence type="ECO:0000256" key="3">
    <source>
        <dbReference type="ARBA" id="ARBA00022777"/>
    </source>
</evidence>
<keyword evidence="6" id="KW-1185">Reference proteome</keyword>
<comment type="similarity">
    <text evidence="1">Belongs to the FGGY kinase family.</text>
</comment>
<dbReference type="PANTHER" id="PTHR43095:SF5">
    <property type="entry name" value="XYLULOSE KINASE"/>
    <property type="match status" value="1"/>
</dbReference>
<dbReference type="RefSeq" id="WP_242481428.1">
    <property type="nucleotide sequence ID" value="NZ_NRRU01000229.1"/>
</dbReference>
<dbReference type="InterPro" id="IPR050406">
    <property type="entry name" value="FGGY_Carb_Kinase"/>
</dbReference>
<evidence type="ECO:0000256" key="2">
    <source>
        <dbReference type="ARBA" id="ARBA00022679"/>
    </source>
</evidence>
<dbReference type="EMBL" id="NRRU01000229">
    <property type="protein sequence ID" value="MBK1716035.1"/>
    <property type="molecule type" value="Genomic_DNA"/>
</dbReference>
<feature type="domain" description="Carbohydrate kinase FGGY N-terminal" evidence="4">
    <location>
        <begin position="1"/>
        <end position="228"/>
    </location>
</feature>